<proteinExistence type="predicted"/>
<feature type="compositionally biased region" description="Basic and acidic residues" evidence="1">
    <location>
        <begin position="1"/>
        <end position="10"/>
    </location>
</feature>
<name>A0A1X2HIN6_SYNRA</name>
<feature type="region of interest" description="Disordered" evidence="1">
    <location>
        <begin position="1"/>
        <end position="26"/>
    </location>
</feature>
<organism evidence="2 3">
    <name type="scientific">Syncephalastrum racemosum</name>
    <name type="common">Filamentous fungus</name>
    <dbReference type="NCBI Taxonomy" id="13706"/>
    <lineage>
        <taxon>Eukaryota</taxon>
        <taxon>Fungi</taxon>
        <taxon>Fungi incertae sedis</taxon>
        <taxon>Mucoromycota</taxon>
        <taxon>Mucoromycotina</taxon>
        <taxon>Mucoromycetes</taxon>
        <taxon>Mucorales</taxon>
        <taxon>Syncephalastraceae</taxon>
        <taxon>Syncephalastrum</taxon>
    </lineage>
</organism>
<gene>
    <name evidence="2" type="ORF">BCR43DRAFT_213260</name>
</gene>
<comment type="caution">
    <text evidence="2">The sequence shown here is derived from an EMBL/GenBank/DDBJ whole genome shotgun (WGS) entry which is preliminary data.</text>
</comment>
<dbReference type="InParanoid" id="A0A1X2HIN6"/>
<evidence type="ECO:0000256" key="1">
    <source>
        <dbReference type="SAM" id="MobiDB-lite"/>
    </source>
</evidence>
<evidence type="ECO:0000313" key="3">
    <source>
        <dbReference type="Proteomes" id="UP000242180"/>
    </source>
</evidence>
<evidence type="ECO:0000313" key="2">
    <source>
        <dbReference type="EMBL" id="ORY98964.1"/>
    </source>
</evidence>
<protein>
    <submittedName>
        <fullName evidence="2">Uncharacterized protein</fullName>
    </submittedName>
</protein>
<accession>A0A1X2HIN6</accession>
<dbReference type="Proteomes" id="UP000242180">
    <property type="component" value="Unassembled WGS sequence"/>
</dbReference>
<sequence length="138" mass="16226">MTSMRKETARQRKKEKTKKQIATKGSSNLPTEKCCTTIVFCQTNICFYRPPRALFHLEKTCSFFAQFLSYDNNPGHNIWKSHQHRMNLPEHPFLTMEQTFYMEYDPPCPLFVTAKTQLSDHGHTSFLFRHAHITPTIQ</sequence>
<reference evidence="2 3" key="1">
    <citation type="submission" date="2016-07" db="EMBL/GenBank/DDBJ databases">
        <title>Pervasive Adenine N6-methylation of Active Genes in Fungi.</title>
        <authorList>
            <consortium name="DOE Joint Genome Institute"/>
            <person name="Mondo S.J."/>
            <person name="Dannebaum R.O."/>
            <person name="Kuo R.C."/>
            <person name="Labutti K."/>
            <person name="Haridas S."/>
            <person name="Kuo A."/>
            <person name="Salamov A."/>
            <person name="Ahrendt S.R."/>
            <person name="Lipzen A."/>
            <person name="Sullivan W."/>
            <person name="Andreopoulos W.B."/>
            <person name="Clum A."/>
            <person name="Lindquist E."/>
            <person name="Daum C."/>
            <person name="Ramamoorthy G.K."/>
            <person name="Gryganskyi A."/>
            <person name="Culley D."/>
            <person name="Magnuson J.K."/>
            <person name="James T.Y."/>
            <person name="O'Malley M.A."/>
            <person name="Stajich J.E."/>
            <person name="Spatafora J.W."/>
            <person name="Visel A."/>
            <person name="Grigoriev I.V."/>
        </authorList>
    </citation>
    <scope>NUCLEOTIDE SEQUENCE [LARGE SCALE GENOMIC DNA]</scope>
    <source>
        <strain evidence="2 3">NRRL 2496</strain>
    </source>
</reference>
<feature type="compositionally biased region" description="Basic residues" evidence="1">
    <location>
        <begin position="11"/>
        <end position="21"/>
    </location>
</feature>
<keyword evidence="3" id="KW-1185">Reference proteome</keyword>
<dbReference type="EMBL" id="MCGN01000003">
    <property type="protein sequence ID" value="ORY98964.1"/>
    <property type="molecule type" value="Genomic_DNA"/>
</dbReference>
<dbReference type="AlphaFoldDB" id="A0A1X2HIN6"/>